<feature type="domain" description="N-acetyltransferase" evidence="1">
    <location>
        <begin position="4"/>
        <end position="157"/>
    </location>
</feature>
<accession>A0ABU4IC10</accession>
<dbReference type="GO" id="GO:0016746">
    <property type="term" value="F:acyltransferase activity"/>
    <property type="evidence" value="ECO:0007669"/>
    <property type="project" value="UniProtKB-KW"/>
</dbReference>
<dbReference type="CDD" id="cd04301">
    <property type="entry name" value="NAT_SF"/>
    <property type="match status" value="1"/>
</dbReference>
<dbReference type="PANTHER" id="PTHR43451:SF1">
    <property type="entry name" value="ACETYLTRANSFERASE"/>
    <property type="match status" value="1"/>
</dbReference>
<dbReference type="InterPro" id="IPR052564">
    <property type="entry name" value="N-acetyltrans/Recomb-assoc"/>
</dbReference>
<keyword evidence="2" id="KW-0012">Acyltransferase</keyword>
<dbReference type="PANTHER" id="PTHR43451">
    <property type="entry name" value="ACETYLTRANSFERASE (GNAT) FAMILY PROTEIN"/>
    <property type="match status" value="1"/>
</dbReference>
<dbReference type="InterPro" id="IPR016181">
    <property type="entry name" value="Acyl_CoA_acyltransferase"/>
</dbReference>
<evidence type="ECO:0000313" key="2">
    <source>
        <dbReference type="EMBL" id="MDW6004810.1"/>
    </source>
</evidence>
<dbReference type="EMBL" id="JAWRCO010000002">
    <property type="protein sequence ID" value="MDW6004810.1"/>
    <property type="molecule type" value="Genomic_DNA"/>
</dbReference>
<reference evidence="2 3" key="1">
    <citation type="submission" date="2023-11" db="EMBL/GenBank/DDBJ databases">
        <title>Plant-associative lifestyle of Vibrio porteresiae and its evolutionary dynamics.</title>
        <authorList>
            <person name="Rameshkumar N."/>
            <person name="Kirti K."/>
        </authorList>
    </citation>
    <scope>NUCLEOTIDE SEQUENCE [LARGE SCALE GENOMIC DNA]</scope>
    <source>
        <strain evidence="2 3">MSSRF38</strain>
    </source>
</reference>
<dbReference type="InterPro" id="IPR000182">
    <property type="entry name" value="GNAT_dom"/>
</dbReference>
<protein>
    <submittedName>
        <fullName evidence="2">GNAT family N-acetyltransferase</fullName>
        <ecNumber evidence="2">2.3.1.-</ecNumber>
    </submittedName>
</protein>
<sequence>MMSIKYRKAAGKDAQAISELIVPLTRKYVCPTFDESMHDTLLQSMSVENIERYLSEGYLYVVATDDMGEIVGVAAIRDASHLYHLFVSERYQGQGLSRKLWEKVRAEVPENRRPTRFTVNSALNAEHVYRSFGFVRTEEGVRNRNGIIDVPMVLNVDC</sequence>
<keyword evidence="2" id="KW-0808">Transferase</keyword>
<keyword evidence="3" id="KW-1185">Reference proteome</keyword>
<gene>
    <name evidence="2" type="ORF">SBX37_18280</name>
</gene>
<dbReference type="Proteomes" id="UP001283366">
    <property type="component" value="Unassembled WGS sequence"/>
</dbReference>
<dbReference type="SUPFAM" id="SSF55729">
    <property type="entry name" value="Acyl-CoA N-acyltransferases (Nat)"/>
    <property type="match status" value="1"/>
</dbReference>
<name>A0ABU4IC10_9VIBR</name>
<dbReference type="RefSeq" id="WP_234993585.1">
    <property type="nucleotide sequence ID" value="NZ_AP024884.1"/>
</dbReference>
<dbReference type="Pfam" id="PF13673">
    <property type="entry name" value="Acetyltransf_10"/>
    <property type="match status" value="1"/>
</dbReference>
<evidence type="ECO:0000313" key="3">
    <source>
        <dbReference type="Proteomes" id="UP001283366"/>
    </source>
</evidence>
<dbReference type="PROSITE" id="PS51186">
    <property type="entry name" value="GNAT"/>
    <property type="match status" value="1"/>
</dbReference>
<dbReference type="EC" id="2.3.1.-" evidence="2"/>
<proteinExistence type="predicted"/>
<dbReference type="Gene3D" id="3.40.630.30">
    <property type="match status" value="1"/>
</dbReference>
<comment type="caution">
    <text evidence="2">The sequence shown here is derived from an EMBL/GenBank/DDBJ whole genome shotgun (WGS) entry which is preliminary data.</text>
</comment>
<evidence type="ECO:0000259" key="1">
    <source>
        <dbReference type="PROSITE" id="PS51186"/>
    </source>
</evidence>
<organism evidence="2 3">
    <name type="scientific">Vibrio mangrovi</name>
    <dbReference type="NCBI Taxonomy" id="474394"/>
    <lineage>
        <taxon>Bacteria</taxon>
        <taxon>Pseudomonadati</taxon>
        <taxon>Pseudomonadota</taxon>
        <taxon>Gammaproteobacteria</taxon>
        <taxon>Vibrionales</taxon>
        <taxon>Vibrionaceae</taxon>
        <taxon>Vibrio</taxon>
    </lineage>
</organism>